<keyword evidence="5" id="KW-0029">Amino-acid transport</keyword>
<dbReference type="PANTHER" id="PTHR43820:SF4">
    <property type="entry name" value="HIGH-AFFINITY BRANCHED-CHAIN AMINO ACID TRANSPORT ATP-BINDING PROTEIN LIVF"/>
    <property type="match status" value="1"/>
</dbReference>
<dbReference type="PIRSF" id="PIRSF039137">
    <property type="entry name" value="ABC_branched_ATPase"/>
    <property type="match status" value="1"/>
</dbReference>
<dbReference type="GO" id="GO:0016887">
    <property type="term" value="F:ATP hydrolysis activity"/>
    <property type="evidence" value="ECO:0007669"/>
    <property type="project" value="InterPro"/>
</dbReference>
<dbReference type="GO" id="GO:0005524">
    <property type="term" value="F:ATP binding"/>
    <property type="evidence" value="ECO:0007669"/>
    <property type="project" value="UniProtKB-KW"/>
</dbReference>
<evidence type="ECO:0000256" key="5">
    <source>
        <dbReference type="ARBA" id="ARBA00022970"/>
    </source>
</evidence>
<comment type="similarity">
    <text evidence="1">Belongs to the ABC transporter superfamily.</text>
</comment>
<evidence type="ECO:0000259" key="6">
    <source>
        <dbReference type="PROSITE" id="PS50893"/>
    </source>
</evidence>
<dbReference type="AlphaFoldDB" id="A0A3A4NZV7"/>
<dbReference type="Proteomes" id="UP000265882">
    <property type="component" value="Unassembled WGS sequence"/>
</dbReference>
<evidence type="ECO:0000256" key="2">
    <source>
        <dbReference type="ARBA" id="ARBA00022448"/>
    </source>
</evidence>
<evidence type="ECO:0000256" key="1">
    <source>
        <dbReference type="ARBA" id="ARBA00005417"/>
    </source>
</evidence>
<dbReference type="SMART" id="SM00382">
    <property type="entry name" value="AAA"/>
    <property type="match status" value="1"/>
</dbReference>
<dbReference type="SUPFAM" id="SSF52540">
    <property type="entry name" value="P-loop containing nucleoside triphosphate hydrolases"/>
    <property type="match status" value="1"/>
</dbReference>
<dbReference type="InterPro" id="IPR027417">
    <property type="entry name" value="P-loop_NTPase"/>
</dbReference>
<dbReference type="PANTHER" id="PTHR43820">
    <property type="entry name" value="HIGH-AFFINITY BRANCHED-CHAIN AMINO ACID TRANSPORT ATP-BINDING PROTEIN LIVF"/>
    <property type="match status" value="1"/>
</dbReference>
<name>A0A3A4NZV7_ABYX5</name>
<evidence type="ECO:0000313" key="7">
    <source>
        <dbReference type="EMBL" id="RJP21131.1"/>
    </source>
</evidence>
<evidence type="ECO:0000313" key="8">
    <source>
        <dbReference type="Proteomes" id="UP000265882"/>
    </source>
</evidence>
<feature type="domain" description="ABC transporter" evidence="6">
    <location>
        <begin position="2"/>
        <end position="237"/>
    </location>
</feature>
<dbReference type="InterPro" id="IPR003439">
    <property type="entry name" value="ABC_transporter-like_ATP-bd"/>
</dbReference>
<keyword evidence="2" id="KW-0813">Transport</keyword>
<comment type="caution">
    <text evidence="7">The sequence shown here is derived from an EMBL/GenBank/DDBJ whole genome shotgun (WGS) entry which is preliminary data.</text>
</comment>
<dbReference type="GO" id="GO:0015658">
    <property type="term" value="F:branched-chain amino acid transmembrane transporter activity"/>
    <property type="evidence" value="ECO:0007669"/>
    <property type="project" value="InterPro"/>
</dbReference>
<dbReference type="Gene3D" id="3.40.50.300">
    <property type="entry name" value="P-loop containing nucleotide triphosphate hydrolases"/>
    <property type="match status" value="1"/>
</dbReference>
<dbReference type="CDD" id="cd03224">
    <property type="entry name" value="ABC_TM1139_LivF_branched"/>
    <property type="match status" value="1"/>
</dbReference>
<dbReference type="InterPro" id="IPR017871">
    <property type="entry name" value="ABC_transporter-like_CS"/>
</dbReference>
<dbReference type="InterPro" id="IPR030660">
    <property type="entry name" value="ABC_branched_ATPase_LivF/BraG"/>
</dbReference>
<keyword evidence="3" id="KW-0547">Nucleotide-binding</keyword>
<evidence type="ECO:0000256" key="3">
    <source>
        <dbReference type="ARBA" id="ARBA00022741"/>
    </source>
</evidence>
<gene>
    <name evidence="7" type="ORF">C4520_10460</name>
</gene>
<dbReference type="InterPro" id="IPR052156">
    <property type="entry name" value="BCAA_Transport_ATP-bd_LivF"/>
</dbReference>
<organism evidence="7 8">
    <name type="scientific">Abyssobacteria bacterium (strain SURF_5)</name>
    <dbReference type="NCBI Taxonomy" id="2093360"/>
    <lineage>
        <taxon>Bacteria</taxon>
        <taxon>Pseudomonadati</taxon>
        <taxon>Candidatus Hydrogenedentota</taxon>
        <taxon>Candidatus Abyssobacteria</taxon>
    </lineage>
</organism>
<dbReference type="PROSITE" id="PS50893">
    <property type="entry name" value="ABC_TRANSPORTER_2"/>
    <property type="match status" value="1"/>
</dbReference>
<dbReference type="InterPro" id="IPR003593">
    <property type="entry name" value="AAA+_ATPase"/>
</dbReference>
<dbReference type="GO" id="GO:0015807">
    <property type="term" value="P:L-amino acid transport"/>
    <property type="evidence" value="ECO:0007669"/>
    <property type="project" value="TreeGrafter"/>
</dbReference>
<dbReference type="EMBL" id="QZKU01000070">
    <property type="protein sequence ID" value="RJP21131.1"/>
    <property type="molecule type" value="Genomic_DNA"/>
</dbReference>
<evidence type="ECO:0000256" key="4">
    <source>
        <dbReference type="ARBA" id="ARBA00022840"/>
    </source>
</evidence>
<dbReference type="Pfam" id="PF00005">
    <property type="entry name" value="ABC_tran"/>
    <property type="match status" value="1"/>
</dbReference>
<reference evidence="7 8" key="1">
    <citation type="journal article" date="2017" name="ISME J.">
        <title>Energy and carbon metabolisms in a deep terrestrial subsurface fluid microbial community.</title>
        <authorList>
            <person name="Momper L."/>
            <person name="Jungbluth S.P."/>
            <person name="Lee M.D."/>
            <person name="Amend J.P."/>
        </authorList>
    </citation>
    <scope>NUCLEOTIDE SEQUENCE [LARGE SCALE GENOMIC DNA]</scope>
    <source>
        <strain evidence="7">SURF_5</strain>
    </source>
</reference>
<proteinExistence type="inferred from homology"/>
<protein>
    <submittedName>
        <fullName evidence="7">ABC transporter ATP-binding protein</fullName>
    </submittedName>
</protein>
<sequence length="244" mass="26911">MLRIQNLKSYYGRLQALRGISLHVGKGEIVTLIGANGAGKSTILNTVAGLISQSEGTILFNEKDIRGLPPERIVKLGVVLVPEGRQLFAPMSVSDNLLLGAYLRYKNGSRHELDEDLEMIFTLFPVLKNRRSQLAGTLSGGEQQMLAIGRALMSRPRLMLLDEPSMGLAPKIAEEIFDTIVQLKKQAVTILLVEQNARMALSIAGRGYVIETGQVVVEGPSSDLLRNHDVERAYLGKTYEKIWE</sequence>
<dbReference type="PROSITE" id="PS00211">
    <property type="entry name" value="ABC_TRANSPORTER_1"/>
    <property type="match status" value="1"/>
</dbReference>
<accession>A0A3A4NZV7</accession>
<keyword evidence="4 7" id="KW-0067">ATP-binding</keyword>